<sequence length="397" mass="43510">MFKNKVFLISPIIALAVIFIFSLTLFPSVQPQPKNLPIAIVNEDVGVEIPNQPKMNMGQTIVDMIQKNSNKTTDEDPAVKWVVVKSSEEVQKGLDKQEYYAALVIPKDFSAKQASLQTATPSSSEVEIFINQGMNPAASAAAGQILNGVVDNMNNNIRTQLLDGFEKQGATLTAKQAKSLANPFTKKVTNVNEVGTNSANGNSPVSLFQPLWIASLASAAIIIIAFSKLSITNRKENLIIKIGQIVMGAMVALVVGFGLPWLADRMIGLHIPHYLDTALFLSITSFSFFLMILAVLSLLGIKSIAVFALMLFFGAPLLAMAPEMMSPFYRDWVYSWLPMRFMIQGLRELFFFGKGLTWSSPLSTLVWIGVVSMVIILTSALKVNSIKEKTQTEKLEA</sequence>
<keyword evidence="4 5" id="KW-0472">Membrane</keyword>
<comment type="caution">
    <text evidence="7">The sequence shown here is derived from an EMBL/GenBank/DDBJ whole genome shotgun (WGS) entry which is preliminary data.</text>
</comment>
<feature type="transmembrane region" description="Helical" evidence="5">
    <location>
        <begin position="238"/>
        <end position="259"/>
    </location>
</feature>
<dbReference type="GO" id="GO:0016020">
    <property type="term" value="C:membrane"/>
    <property type="evidence" value="ECO:0007669"/>
    <property type="project" value="UniProtKB-SubCell"/>
</dbReference>
<dbReference type="InterPro" id="IPR013525">
    <property type="entry name" value="ABC2_TM"/>
</dbReference>
<dbReference type="OrthoDB" id="2406134at2"/>
<evidence type="ECO:0000313" key="7">
    <source>
        <dbReference type="EMBL" id="KAB2329528.1"/>
    </source>
</evidence>
<evidence type="ECO:0000259" key="6">
    <source>
        <dbReference type="Pfam" id="PF12698"/>
    </source>
</evidence>
<dbReference type="Pfam" id="PF12698">
    <property type="entry name" value="ABC2_membrane_3"/>
    <property type="match status" value="1"/>
</dbReference>
<feature type="domain" description="ABC-2 type transporter transmembrane" evidence="6">
    <location>
        <begin position="6"/>
        <end position="378"/>
    </location>
</feature>
<dbReference type="PANTHER" id="PTHR43077:SF5">
    <property type="entry name" value="PHAGE INFECTION PROTEIN"/>
    <property type="match status" value="1"/>
</dbReference>
<dbReference type="PANTHER" id="PTHR43077">
    <property type="entry name" value="TRANSPORT PERMEASE YVFS-RELATED"/>
    <property type="match status" value="1"/>
</dbReference>
<evidence type="ECO:0000313" key="8">
    <source>
        <dbReference type="Proteomes" id="UP000481030"/>
    </source>
</evidence>
<dbReference type="Proteomes" id="UP000481030">
    <property type="component" value="Unassembled WGS sequence"/>
</dbReference>
<evidence type="ECO:0000256" key="5">
    <source>
        <dbReference type="SAM" id="Phobius"/>
    </source>
</evidence>
<dbReference type="EMBL" id="WBOS01000018">
    <property type="protein sequence ID" value="KAB2329528.1"/>
    <property type="molecule type" value="Genomic_DNA"/>
</dbReference>
<evidence type="ECO:0000256" key="3">
    <source>
        <dbReference type="ARBA" id="ARBA00022989"/>
    </source>
</evidence>
<feature type="transmembrane region" description="Helical" evidence="5">
    <location>
        <begin position="207"/>
        <end position="226"/>
    </location>
</feature>
<reference evidence="7 8" key="1">
    <citation type="journal article" date="2016" name="Antonie Van Leeuwenhoek">
        <title>Bacillus depressus sp. nov., isolated from soil of a sunflower field.</title>
        <authorList>
            <person name="Wei X."/>
            <person name="Xin D."/>
            <person name="Xin Y."/>
            <person name="Zhang H."/>
            <person name="Wang T."/>
            <person name="Zhang J."/>
        </authorList>
    </citation>
    <scope>NUCLEOTIDE SEQUENCE [LARGE SCALE GENOMIC DNA]</scope>
    <source>
        <strain evidence="7 8">BZ1</strain>
    </source>
</reference>
<dbReference type="InterPro" id="IPR051328">
    <property type="entry name" value="T7SS_ABC-Transporter"/>
</dbReference>
<evidence type="ECO:0000256" key="4">
    <source>
        <dbReference type="ARBA" id="ARBA00023136"/>
    </source>
</evidence>
<dbReference type="AlphaFoldDB" id="A0A6L3V487"/>
<keyword evidence="2 5" id="KW-0812">Transmembrane</keyword>
<dbReference type="GO" id="GO:0140359">
    <property type="term" value="F:ABC-type transporter activity"/>
    <property type="evidence" value="ECO:0007669"/>
    <property type="project" value="InterPro"/>
</dbReference>
<organism evidence="7 8">
    <name type="scientific">Cytobacillus depressus</name>
    <dbReference type="NCBI Taxonomy" id="1602942"/>
    <lineage>
        <taxon>Bacteria</taxon>
        <taxon>Bacillati</taxon>
        <taxon>Bacillota</taxon>
        <taxon>Bacilli</taxon>
        <taxon>Bacillales</taxon>
        <taxon>Bacillaceae</taxon>
        <taxon>Cytobacillus</taxon>
    </lineage>
</organism>
<protein>
    <submittedName>
        <fullName evidence="7">DUF3533 domain-containing protein</fullName>
    </submittedName>
</protein>
<accession>A0A6L3V487</accession>
<keyword evidence="8" id="KW-1185">Reference proteome</keyword>
<feature type="transmembrane region" description="Helical" evidence="5">
    <location>
        <begin position="306"/>
        <end position="329"/>
    </location>
</feature>
<proteinExistence type="predicted"/>
<feature type="transmembrane region" description="Helical" evidence="5">
    <location>
        <begin position="362"/>
        <end position="381"/>
    </location>
</feature>
<gene>
    <name evidence="7" type="ORF">F7731_22030</name>
</gene>
<feature type="transmembrane region" description="Helical" evidence="5">
    <location>
        <begin position="7"/>
        <end position="26"/>
    </location>
</feature>
<dbReference type="Gene3D" id="3.40.1710.10">
    <property type="entry name" value="abc type-2 transporter like domain"/>
    <property type="match status" value="1"/>
</dbReference>
<comment type="subcellular location">
    <subcellularLocation>
        <location evidence="1">Membrane</location>
        <topology evidence="1">Multi-pass membrane protein</topology>
    </subcellularLocation>
</comment>
<keyword evidence="3 5" id="KW-1133">Transmembrane helix</keyword>
<dbReference type="RefSeq" id="WP_151536946.1">
    <property type="nucleotide sequence ID" value="NZ_WBOS01000018.1"/>
</dbReference>
<name>A0A6L3V487_9BACI</name>
<evidence type="ECO:0000256" key="1">
    <source>
        <dbReference type="ARBA" id="ARBA00004141"/>
    </source>
</evidence>
<evidence type="ECO:0000256" key="2">
    <source>
        <dbReference type="ARBA" id="ARBA00022692"/>
    </source>
</evidence>
<feature type="transmembrane region" description="Helical" evidence="5">
    <location>
        <begin position="279"/>
        <end position="299"/>
    </location>
</feature>